<dbReference type="EMBL" id="CAJJDM010000132">
    <property type="protein sequence ID" value="CAD8105976.1"/>
    <property type="molecule type" value="Genomic_DNA"/>
</dbReference>
<feature type="repeat" description="TPR" evidence="3">
    <location>
        <begin position="273"/>
        <end position="306"/>
    </location>
</feature>
<dbReference type="Proteomes" id="UP000688137">
    <property type="component" value="Unassembled WGS sequence"/>
</dbReference>
<name>A0A8S1PS70_PARPR</name>
<keyword evidence="5" id="KW-1185">Reference proteome</keyword>
<dbReference type="PROSITE" id="PS50005">
    <property type="entry name" value="TPR"/>
    <property type="match status" value="2"/>
</dbReference>
<dbReference type="OMA" id="HYQDINS"/>
<dbReference type="InterPro" id="IPR019734">
    <property type="entry name" value="TPR_rpt"/>
</dbReference>
<dbReference type="PANTHER" id="PTHR44858:SF1">
    <property type="entry name" value="UDP-N-ACETYLGLUCOSAMINE--PEPTIDE N-ACETYLGLUCOSAMINYLTRANSFERASE SPINDLY-RELATED"/>
    <property type="match status" value="1"/>
</dbReference>
<evidence type="ECO:0000256" key="2">
    <source>
        <dbReference type="ARBA" id="ARBA00022803"/>
    </source>
</evidence>
<evidence type="ECO:0000256" key="3">
    <source>
        <dbReference type="PROSITE-ProRule" id="PRU00339"/>
    </source>
</evidence>
<gene>
    <name evidence="4" type="ORF">PPRIM_AZ9-3.1.T1290023</name>
</gene>
<protein>
    <recommendedName>
        <fullName evidence="6">Tetratricopeptide repeat protein</fullName>
    </recommendedName>
</protein>
<keyword evidence="1" id="KW-0677">Repeat</keyword>
<accession>A0A8S1PS70</accession>
<dbReference type="SMART" id="SM00028">
    <property type="entry name" value="TPR"/>
    <property type="match status" value="4"/>
</dbReference>
<evidence type="ECO:0000313" key="5">
    <source>
        <dbReference type="Proteomes" id="UP000688137"/>
    </source>
</evidence>
<proteinExistence type="predicted"/>
<evidence type="ECO:0000256" key="1">
    <source>
        <dbReference type="ARBA" id="ARBA00022737"/>
    </source>
</evidence>
<evidence type="ECO:0000313" key="4">
    <source>
        <dbReference type="EMBL" id="CAD8105976.1"/>
    </source>
</evidence>
<dbReference type="PANTHER" id="PTHR44858">
    <property type="entry name" value="TETRATRICOPEPTIDE REPEAT PROTEIN 6"/>
    <property type="match status" value="1"/>
</dbReference>
<organism evidence="4 5">
    <name type="scientific">Paramecium primaurelia</name>
    <dbReference type="NCBI Taxonomy" id="5886"/>
    <lineage>
        <taxon>Eukaryota</taxon>
        <taxon>Sar</taxon>
        <taxon>Alveolata</taxon>
        <taxon>Ciliophora</taxon>
        <taxon>Intramacronucleata</taxon>
        <taxon>Oligohymenophorea</taxon>
        <taxon>Peniculida</taxon>
        <taxon>Parameciidae</taxon>
        <taxon>Paramecium</taxon>
    </lineage>
</organism>
<dbReference type="InterPro" id="IPR050498">
    <property type="entry name" value="Ycf3"/>
</dbReference>
<feature type="repeat" description="TPR" evidence="3">
    <location>
        <begin position="165"/>
        <end position="198"/>
    </location>
</feature>
<comment type="caution">
    <text evidence="4">The sequence shown here is derived from an EMBL/GenBank/DDBJ whole genome shotgun (WGS) entry which is preliminary data.</text>
</comment>
<sequence length="376" mass="45060">MNQSLFSYGFLNNGLVYSKQGKFNKAIKESNKAIEESLVMHIKVWPFQKRPQKITQFLSKLIPYIIQPTLIEDQFMENRVNLKQILLITLNSSRWFLKMLKLIQLKITNQFQFLSYSIQIRVIQIQYNFIKLTSNNLPCCNQFQKLKSQIFIRQNFIINYNIEVIKIIQVSANAYQNLGNFNEVILDYSKSIEINPQYSVAYNNRVLVMYMQIVENLMMLLSIVQKQYNQMLMLFIQELKQFQKTSKCLQKLRKHEEAINDYSKALQLNSKHAAAHYNRGLIYSHQEMFEKAIIDYSKAIEILPTNPLYYFSFDFFYFSLKYFNQANQNIQKRQFNVHQKQLHYQDINSNYPKIKRFFFNQKQQYQSQINNIDIIL</sequence>
<dbReference type="AlphaFoldDB" id="A0A8S1PS70"/>
<evidence type="ECO:0008006" key="6">
    <source>
        <dbReference type="Google" id="ProtNLM"/>
    </source>
</evidence>
<keyword evidence="2 3" id="KW-0802">TPR repeat</keyword>
<dbReference type="Pfam" id="PF00515">
    <property type="entry name" value="TPR_1"/>
    <property type="match status" value="1"/>
</dbReference>
<dbReference type="Pfam" id="PF13181">
    <property type="entry name" value="TPR_8"/>
    <property type="match status" value="3"/>
</dbReference>
<reference evidence="4" key="1">
    <citation type="submission" date="2021-01" db="EMBL/GenBank/DDBJ databases">
        <authorList>
            <consortium name="Genoscope - CEA"/>
            <person name="William W."/>
        </authorList>
    </citation>
    <scope>NUCLEOTIDE SEQUENCE</scope>
</reference>